<gene>
    <name evidence="3" type="ORF">NC797_08245</name>
</gene>
<dbReference type="Proteomes" id="UP001145050">
    <property type="component" value="Unassembled WGS sequence"/>
</dbReference>
<sequence length="112" mass="12467">MRSRSTQKGVGHFRQSVLPGVADNSVLAGHRDSVFRRLGELEMGDVIITETNKGAFTYKITKQQIVDKDDRTIIVPSKKPILTVVTCYPFRYVGNAPKRYILTATLVASTLN</sequence>
<dbReference type="RefSeq" id="WP_272436355.1">
    <property type="nucleotide sequence ID" value="NZ_JAMQKB010000006.1"/>
</dbReference>
<keyword evidence="4" id="KW-1185">Reference proteome</keyword>
<dbReference type="SUPFAM" id="SSF63817">
    <property type="entry name" value="Sortase"/>
    <property type="match status" value="1"/>
</dbReference>
<dbReference type="InterPro" id="IPR005754">
    <property type="entry name" value="Sortase"/>
</dbReference>
<comment type="caution">
    <text evidence="3">The sequence shown here is derived from an EMBL/GenBank/DDBJ whole genome shotgun (WGS) entry which is preliminary data.</text>
</comment>
<dbReference type="InterPro" id="IPR023365">
    <property type="entry name" value="Sortase_dom-sf"/>
</dbReference>
<feature type="active site" description="Acyl-thioester intermediate" evidence="2">
    <location>
        <position position="87"/>
    </location>
</feature>
<organism evidence="3 4">
    <name type="scientific">Terrihalobacillus insolitus</name>
    <dbReference type="NCBI Taxonomy" id="2950438"/>
    <lineage>
        <taxon>Bacteria</taxon>
        <taxon>Bacillati</taxon>
        <taxon>Bacillota</taxon>
        <taxon>Bacilli</taxon>
        <taxon>Bacillales</taxon>
        <taxon>Bacillaceae</taxon>
        <taxon>Terrihalobacillus</taxon>
    </lineage>
</organism>
<protein>
    <submittedName>
        <fullName evidence="3">Sortase</fullName>
    </submittedName>
</protein>
<dbReference type="AlphaFoldDB" id="A0A9X3WW42"/>
<evidence type="ECO:0000256" key="2">
    <source>
        <dbReference type="PIRSR" id="PIRSR605754-1"/>
    </source>
</evidence>
<dbReference type="NCBIfam" id="TIGR01076">
    <property type="entry name" value="sortase_fam"/>
    <property type="match status" value="1"/>
</dbReference>
<dbReference type="EMBL" id="JAMQKB010000006">
    <property type="protein sequence ID" value="MDC3424499.1"/>
    <property type="molecule type" value="Genomic_DNA"/>
</dbReference>
<evidence type="ECO:0000313" key="3">
    <source>
        <dbReference type="EMBL" id="MDC3424499.1"/>
    </source>
</evidence>
<dbReference type="GO" id="GO:0016787">
    <property type="term" value="F:hydrolase activity"/>
    <property type="evidence" value="ECO:0007669"/>
    <property type="project" value="UniProtKB-KW"/>
</dbReference>
<name>A0A9X3WW42_9BACI</name>
<accession>A0A9X3WW42</accession>
<evidence type="ECO:0000313" key="4">
    <source>
        <dbReference type="Proteomes" id="UP001145050"/>
    </source>
</evidence>
<proteinExistence type="predicted"/>
<keyword evidence="1" id="KW-0378">Hydrolase</keyword>
<dbReference type="Gene3D" id="2.40.260.10">
    <property type="entry name" value="Sortase"/>
    <property type="match status" value="1"/>
</dbReference>
<evidence type="ECO:0000256" key="1">
    <source>
        <dbReference type="ARBA" id="ARBA00022801"/>
    </source>
</evidence>
<dbReference type="Pfam" id="PF04203">
    <property type="entry name" value="Sortase"/>
    <property type="match status" value="1"/>
</dbReference>
<reference evidence="3" key="1">
    <citation type="submission" date="2022-06" db="EMBL/GenBank/DDBJ databases">
        <title>Aquibacillus sp. a new bacterium isolated from soil saline samples.</title>
        <authorList>
            <person name="Galisteo C."/>
            <person name="De La Haba R."/>
            <person name="Sanchez-Porro C."/>
            <person name="Ventosa A."/>
        </authorList>
    </citation>
    <scope>NUCLEOTIDE SEQUENCE</scope>
    <source>
        <strain evidence="3">3ASR75-11</strain>
    </source>
</reference>
<dbReference type="CDD" id="cd05828">
    <property type="entry name" value="Sortase_D_1"/>
    <property type="match status" value="1"/>
</dbReference>
<dbReference type="InterPro" id="IPR041999">
    <property type="entry name" value="Sortase_D_1"/>
</dbReference>
<feature type="active site" description="Proton donor/acceptor" evidence="2">
    <location>
        <position position="30"/>
    </location>
</feature>